<sequence length="429" mass="47760">MSWFPIGPDDSGGWRLDIVGLLAVTGESFIHDQAEAITSSATCLLPRLMPAPQALMRARRPVALESETAKVCGVYSGVTMDTLGFFANLIHPLDELAPFSFKVLRIVYTADLVTVRRGEAVDDLDNGGETPRLRRAKTVHGALSNFTSNSPLFESANKDVGAVLYSPLNIVAFSSFLLTIGLVGAAAYWNDGTALLGIALISLSTSIIGWAGWWRTDIRSRRSLSKVPDGDVVIRSREGAFILVKCSEAIALELYAGIQECHHRIQARAYRIFMMIGALCIMPAVVLFGNCTFNMQILVGASYMILNLVYWLIGILPRRYHWDLSRYTVEDITPVDARNAHTVTDENDPHEGMRSFTRTLWFVIRETKRTAWVVRSGSAPSTPQWRAWLDEAESAAYKTDRKWRAVRRKDEIMVMSSEELSRAQTTHGN</sequence>
<feature type="transmembrane region" description="Helical" evidence="1">
    <location>
        <begin position="272"/>
        <end position="289"/>
    </location>
</feature>
<keyword evidence="1" id="KW-0472">Membrane</keyword>
<dbReference type="EMBL" id="JAFIMR010000003">
    <property type="protein sequence ID" value="KAI1880173.1"/>
    <property type="molecule type" value="Genomic_DNA"/>
</dbReference>
<feature type="transmembrane region" description="Helical" evidence="1">
    <location>
        <begin position="195"/>
        <end position="214"/>
    </location>
</feature>
<keyword evidence="3" id="KW-1185">Reference proteome</keyword>
<protein>
    <submittedName>
        <fullName evidence="2">Uncharacterized protein</fullName>
    </submittedName>
</protein>
<proteinExistence type="predicted"/>
<feature type="transmembrane region" description="Helical" evidence="1">
    <location>
        <begin position="168"/>
        <end position="189"/>
    </location>
</feature>
<comment type="caution">
    <text evidence="2">The sequence shown here is derived from an EMBL/GenBank/DDBJ whole genome shotgun (WGS) entry which is preliminary data.</text>
</comment>
<accession>A0A9Q0AUY3</accession>
<evidence type="ECO:0000313" key="2">
    <source>
        <dbReference type="EMBL" id="KAI1880173.1"/>
    </source>
</evidence>
<keyword evidence="1" id="KW-0812">Transmembrane</keyword>
<reference evidence="2" key="1">
    <citation type="submission" date="2021-03" db="EMBL/GenBank/DDBJ databases">
        <title>Revisited historic fungal species revealed as producer of novel bioactive compounds through whole genome sequencing and comparative genomics.</title>
        <authorList>
            <person name="Vignolle G.A."/>
            <person name="Hochenegger N."/>
            <person name="Mach R.L."/>
            <person name="Mach-Aigner A.R."/>
            <person name="Javad Rahimi M."/>
            <person name="Salim K.A."/>
            <person name="Chan C.M."/>
            <person name="Lim L.B.L."/>
            <person name="Cai F."/>
            <person name="Druzhinina I.S."/>
            <person name="U'Ren J.M."/>
            <person name="Derntl C."/>
        </authorList>
    </citation>
    <scope>NUCLEOTIDE SEQUENCE</scope>
    <source>
        <strain evidence="2">TUCIM 5799</strain>
    </source>
</reference>
<dbReference type="AlphaFoldDB" id="A0A9Q0AUY3"/>
<gene>
    <name evidence="2" type="ORF">JX265_001794</name>
</gene>
<organism evidence="2 3">
    <name type="scientific">Neoarthrinium moseri</name>
    <dbReference type="NCBI Taxonomy" id="1658444"/>
    <lineage>
        <taxon>Eukaryota</taxon>
        <taxon>Fungi</taxon>
        <taxon>Dikarya</taxon>
        <taxon>Ascomycota</taxon>
        <taxon>Pezizomycotina</taxon>
        <taxon>Sordariomycetes</taxon>
        <taxon>Xylariomycetidae</taxon>
        <taxon>Amphisphaeriales</taxon>
        <taxon>Apiosporaceae</taxon>
        <taxon>Neoarthrinium</taxon>
    </lineage>
</organism>
<feature type="transmembrane region" description="Helical" evidence="1">
    <location>
        <begin position="295"/>
        <end position="316"/>
    </location>
</feature>
<name>A0A9Q0AUY3_9PEZI</name>
<evidence type="ECO:0000256" key="1">
    <source>
        <dbReference type="SAM" id="Phobius"/>
    </source>
</evidence>
<keyword evidence="1" id="KW-1133">Transmembrane helix</keyword>
<evidence type="ECO:0000313" key="3">
    <source>
        <dbReference type="Proteomes" id="UP000829685"/>
    </source>
</evidence>
<dbReference type="Proteomes" id="UP000829685">
    <property type="component" value="Unassembled WGS sequence"/>
</dbReference>